<dbReference type="PANTHER" id="PTHR43630:SF1">
    <property type="entry name" value="POLY-BETA-1,6-N-ACETYL-D-GLUCOSAMINE SYNTHASE"/>
    <property type="match status" value="1"/>
</dbReference>
<dbReference type="EMBL" id="SGXC01000003">
    <property type="protein sequence ID" value="RZS78507.1"/>
    <property type="molecule type" value="Genomic_DNA"/>
</dbReference>
<organism evidence="5 6">
    <name type="scientific">Pigmentiphaga kullae</name>
    <dbReference type="NCBI Taxonomy" id="151784"/>
    <lineage>
        <taxon>Bacteria</taxon>
        <taxon>Pseudomonadati</taxon>
        <taxon>Pseudomonadota</taxon>
        <taxon>Betaproteobacteria</taxon>
        <taxon>Burkholderiales</taxon>
        <taxon>Alcaligenaceae</taxon>
        <taxon>Pigmentiphaga</taxon>
    </lineage>
</organism>
<keyword evidence="3 5" id="KW-0808">Transferase</keyword>
<dbReference type="SUPFAM" id="SSF53448">
    <property type="entry name" value="Nucleotide-diphospho-sugar transferases"/>
    <property type="match status" value="1"/>
</dbReference>
<dbReference type="CDD" id="cd06438">
    <property type="entry name" value="EpsO_like"/>
    <property type="match status" value="1"/>
</dbReference>
<dbReference type="Proteomes" id="UP000292445">
    <property type="component" value="Unassembled WGS sequence"/>
</dbReference>
<feature type="transmembrane region" description="Helical" evidence="4">
    <location>
        <begin position="298"/>
        <end position="320"/>
    </location>
</feature>
<evidence type="ECO:0000313" key="6">
    <source>
        <dbReference type="Proteomes" id="UP000292445"/>
    </source>
</evidence>
<evidence type="ECO:0000256" key="4">
    <source>
        <dbReference type="SAM" id="Phobius"/>
    </source>
</evidence>
<reference evidence="5 6" key="1">
    <citation type="submission" date="2019-02" db="EMBL/GenBank/DDBJ databases">
        <title>Genomic Encyclopedia of Type Strains, Phase IV (KMG-IV): sequencing the most valuable type-strain genomes for metagenomic binning, comparative biology and taxonomic classification.</title>
        <authorList>
            <person name="Goeker M."/>
        </authorList>
    </citation>
    <scope>NUCLEOTIDE SEQUENCE [LARGE SCALE GENOMIC DNA]</scope>
    <source>
        <strain evidence="5 6">K24</strain>
    </source>
</reference>
<accession>A0A4Q7N935</accession>
<sequence length="393" mass="42777">MGLIYFLLCLAAVPATISCLYLGLMTLLSWRAPAPQPASRSLRFDILVPAHNEAAVIERTVASLRQIDWPADRMRVVVIADNCADDTARLAAAAGATVIERRDDTLRGKGYALAHGIAHSAAGQWADAIAVVDADTVVSPNFLSAFAARIEQGAQALQANYGVLNPDDSWRTRIITIAYGAFHAVRGRARERLRVSCGLRGNGMGFTHALLRDHPFRSVSLTEDLEQGIVLGLEGIRVWYVDEAHADAELVASGSASVSQRQRWEGGRFAVIRIYTGRLLRAGLARPDRICMDLALDLLTLPIGYVALEIGALLVLALLAALVTPAAWAWVGWAVLMGIILGAHILRGWQLGPLGPRALLDLARAPFFVLWKLHALLRRRGEQGWVKTRRDGQ</sequence>
<comment type="caution">
    <text evidence="5">The sequence shown here is derived from an EMBL/GenBank/DDBJ whole genome shotgun (WGS) entry which is preliminary data.</text>
</comment>
<keyword evidence="4" id="KW-0472">Membrane</keyword>
<dbReference type="Gene3D" id="3.90.550.10">
    <property type="entry name" value="Spore Coat Polysaccharide Biosynthesis Protein SpsA, Chain A"/>
    <property type="match status" value="1"/>
</dbReference>
<protein>
    <submittedName>
        <fullName evidence="5">Cellulose synthase/poly-beta-1,6-N-acetylglucosamine synthase-like glycosyltransferase</fullName>
    </submittedName>
</protein>
<dbReference type="Pfam" id="PF13641">
    <property type="entry name" value="Glyco_tranf_2_3"/>
    <property type="match status" value="1"/>
</dbReference>
<keyword evidence="4" id="KW-0812">Transmembrane</keyword>
<dbReference type="GO" id="GO:0016757">
    <property type="term" value="F:glycosyltransferase activity"/>
    <property type="evidence" value="ECO:0007669"/>
    <property type="project" value="UniProtKB-KW"/>
</dbReference>
<name>A0A4Q7N935_9BURK</name>
<dbReference type="PANTHER" id="PTHR43630">
    <property type="entry name" value="POLY-BETA-1,6-N-ACETYL-D-GLUCOSAMINE SYNTHASE"/>
    <property type="match status" value="1"/>
</dbReference>
<keyword evidence="2" id="KW-0328">Glycosyltransferase</keyword>
<evidence type="ECO:0000256" key="1">
    <source>
        <dbReference type="ARBA" id="ARBA00006739"/>
    </source>
</evidence>
<evidence type="ECO:0000313" key="5">
    <source>
        <dbReference type="EMBL" id="RZS78507.1"/>
    </source>
</evidence>
<evidence type="ECO:0000256" key="3">
    <source>
        <dbReference type="ARBA" id="ARBA00022679"/>
    </source>
</evidence>
<dbReference type="InterPro" id="IPR029044">
    <property type="entry name" value="Nucleotide-diphossugar_trans"/>
</dbReference>
<dbReference type="RefSeq" id="WP_242621600.1">
    <property type="nucleotide sequence ID" value="NZ_SGXC01000003.1"/>
</dbReference>
<evidence type="ECO:0000256" key="2">
    <source>
        <dbReference type="ARBA" id="ARBA00022676"/>
    </source>
</evidence>
<dbReference type="AlphaFoldDB" id="A0A4Q7N935"/>
<comment type="similarity">
    <text evidence="1">Belongs to the glycosyltransferase 2 family.</text>
</comment>
<keyword evidence="6" id="KW-1185">Reference proteome</keyword>
<feature type="transmembrane region" description="Helical" evidence="4">
    <location>
        <begin position="327"/>
        <end position="346"/>
    </location>
</feature>
<gene>
    <name evidence="5" type="ORF">EV675_5157</name>
</gene>
<keyword evidence="4" id="KW-1133">Transmembrane helix</keyword>
<proteinExistence type="inferred from homology"/>